<protein>
    <recommendedName>
        <fullName evidence="3">DUF7580 domain-containing protein</fullName>
    </recommendedName>
</protein>
<dbReference type="Pfam" id="PF24476">
    <property type="entry name" value="DUF7580"/>
    <property type="match status" value="1"/>
</dbReference>
<accession>A0A7C8MXK2</accession>
<comment type="caution">
    <text evidence="4">The sequence shown here is derived from an EMBL/GenBank/DDBJ whole genome shotgun (WGS) entry which is preliminary data.</text>
</comment>
<organism evidence="4 5">
    <name type="scientific">Massariosphaeria phaeospora</name>
    <dbReference type="NCBI Taxonomy" id="100035"/>
    <lineage>
        <taxon>Eukaryota</taxon>
        <taxon>Fungi</taxon>
        <taxon>Dikarya</taxon>
        <taxon>Ascomycota</taxon>
        <taxon>Pezizomycotina</taxon>
        <taxon>Dothideomycetes</taxon>
        <taxon>Pleosporomycetidae</taxon>
        <taxon>Pleosporales</taxon>
        <taxon>Pleosporales incertae sedis</taxon>
        <taxon>Massariosphaeria</taxon>
    </lineage>
</organism>
<dbReference type="PANTHER" id="PTHR35186">
    <property type="entry name" value="ANK_REP_REGION DOMAIN-CONTAINING PROTEIN"/>
    <property type="match status" value="1"/>
</dbReference>
<keyword evidence="5" id="KW-1185">Reference proteome</keyword>
<evidence type="ECO:0000313" key="4">
    <source>
        <dbReference type="EMBL" id="KAF2877445.1"/>
    </source>
</evidence>
<dbReference type="EMBL" id="JAADJZ010000002">
    <property type="protein sequence ID" value="KAF2877445.1"/>
    <property type="molecule type" value="Genomic_DNA"/>
</dbReference>
<name>A0A7C8MXK2_9PLEO</name>
<feature type="compositionally biased region" description="Low complexity" evidence="1">
    <location>
        <begin position="302"/>
        <end position="344"/>
    </location>
</feature>
<dbReference type="OrthoDB" id="3565018at2759"/>
<feature type="chain" id="PRO_5028867407" description="DUF7580 domain-containing protein" evidence="2">
    <location>
        <begin position="25"/>
        <end position="628"/>
    </location>
</feature>
<proteinExistence type="predicted"/>
<evidence type="ECO:0000256" key="1">
    <source>
        <dbReference type="SAM" id="MobiDB-lite"/>
    </source>
</evidence>
<dbReference type="AlphaFoldDB" id="A0A7C8MXK2"/>
<evidence type="ECO:0000256" key="2">
    <source>
        <dbReference type="SAM" id="SignalP"/>
    </source>
</evidence>
<dbReference type="InterPro" id="IPR056002">
    <property type="entry name" value="DUF7580"/>
</dbReference>
<feature type="signal peptide" evidence="2">
    <location>
        <begin position="1"/>
        <end position="24"/>
    </location>
</feature>
<sequence>MEVAGVVLSAVPLILFALENYQRAWDPMKDHWKWKETIGTIRNEIFLQKQQLDTTLGNLDLRDPTMDEVEAALQIRFPHQCNEFIDIITQIDQLLSKVAKDLYPDAQGPPKFGDSSTERANWEWRRVRRSFGKKERKEMFRKLQTWNAALQNCGLEKREILPDSENRIVNLIRKRFDEKKTKAIRDNAQGLHEAIKSGLGCTCSSDHKGSIQLDWHDTKPLVSTTFSLAFSVKSTTHSQLPGPDTSWKMISMNMEEIDPMNNATTTESAVTTAPALLSESSSSSTPTVTSLQQPQPKRKGVRYLTTLLSRDSSTRPLSSSGKLSPAPSSQTTIASSPVLSRSSSPNVSVKLCQMLRTLASDQPLLGFIPVPDSSPNKQLRILAKSLNGSPSLNDTTRPVHLQSLLSRAYDAPTNRRLALSRKQRFGIAAALTWAVLHLCDSPWLGKSVNNDEIHVFFDNRPKMTSSGLSNHPYLSYDFCLNPQNPTSPLETTTQTAQFQNKQIRNMTLFTLAIRLIELGLNRPFSQLRHEFSQAGATDATNPTIQPSPNSTIVDDFEIAECQILELYLDPGKAYADAADRCLRFLFPGPAAMNTFEYSSFRSTFFADVVAPVQATFELIPGSCDQIAF</sequence>
<feature type="domain" description="DUF7580" evidence="3">
    <location>
        <begin position="180"/>
        <end position="613"/>
    </location>
</feature>
<feature type="compositionally biased region" description="Low complexity" evidence="1">
    <location>
        <begin position="276"/>
        <end position="295"/>
    </location>
</feature>
<dbReference type="PANTHER" id="PTHR35186:SF4">
    <property type="entry name" value="PRION-INHIBITION AND PROPAGATION HELO DOMAIN-CONTAINING PROTEIN"/>
    <property type="match status" value="1"/>
</dbReference>
<reference evidence="4 5" key="1">
    <citation type="submission" date="2020-01" db="EMBL/GenBank/DDBJ databases">
        <authorList>
            <consortium name="DOE Joint Genome Institute"/>
            <person name="Haridas S."/>
            <person name="Albert R."/>
            <person name="Binder M."/>
            <person name="Bloem J."/>
            <person name="Labutti K."/>
            <person name="Salamov A."/>
            <person name="Andreopoulos B."/>
            <person name="Baker S.E."/>
            <person name="Barry K."/>
            <person name="Bills G."/>
            <person name="Bluhm B.H."/>
            <person name="Cannon C."/>
            <person name="Castanera R."/>
            <person name="Culley D.E."/>
            <person name="Daum C."/>
            <person name="Ezra D."/>
            <person name="Gonzalez J.B."/>
            <person name="Henrissat B."/>
            <person name="Kuo A."/>
            <person name="Liang C."/>
            <person name="Lipzen A."/>
            <person name="Lutzoni F."/>
            <person name="Magnuson J."/>
            <person name="Mondo S."/>
            <person name="Nolan M."/>
            <person name="Ohm R."/>
            <person name="Pangilinan J."/>
            <person name="Park H.-J.H."/>
            <person name="Ramirez L."/>
            <person name="Alfaro M."/>
            <person name="Sun H."/>
            <person name="Tritt A."/>
            <person name="Yoshinaga Y."/>
            <person name="Zwiers L.-H.L."/>
            <person name="Turgeon B.G."/>
            <person name="Goodwin S.B."/>
            <person name="Spatafora J.W."/>
            <person name="Crous P.W."/>
            <person name="Grigoriev I.V."/>
        </authorList>
    </citation>
    <scope>NUCLEOTIDE SEQUENCE [LARGE SCALE GENOMIC DNA]</scope>
    <source>
        <strain evidence="4 5">CBS 611.86</strain>
    </source>
</reference>
<feature type="region of interest" description="Disordered" evidence="1">
    <location>
        <begin position="264"/>
        <end position="344"/>
    </location>
</feature>
<gene>
    <name evidence="4" type="ORF">BDV95DRAFT_559300</name>
</gene>
<keyword evidence="2" id="KW-0732">Signal</keyword>
<dbReference type="Proteomes" id="UP000481861">
    <property type="component" value="Unassembled WGS sequence"/>
</dbReference>
<evidence type="ECO:0000313" key="5">
    <source>
        <dbReference type="Proteomes" id="UP000481861"/>
    </source>
</evidence>
<evidence type="ECO:0000259" key="3">
    <source>
        <dbReference type="Pfam" id="PF24476"/>
    </source>
</evidence>